<dbReference type="Proteomes" id="UP000240883">
    <property type="component" value="Unassembled WGS sequence"/>
</dbReference>
<evidence type="ECO:0008006" key="4">
    <source>
        <dbReference type="Google" id="ProtNLM"/>
    </source>
</evidence>
<gene>
    <name evidence="2" type="ORF">BS50DRAFT_567874</name>
</gene>
<dbReference type="InterPro" id="IPR048508">
    <property type="entry name" value="LDL"/>
</dbReference>
<evidence type="ECO:0000256" key="1">
    <source>
        <dbReference type="SAM" id="SignalP"/>
    </source>
</evidence>
<keyword evidence="3" id="KW-1185">Reference proteome</keyword>
<evidence type="ECO:0000313" key="3">
    <source>
        <dbReference type="Proteomes" id="UP000240883"/>
    </source>
</evidence>
<protein>
    <recommendedName>
        <fullName evidence="4">Glycoside hydrolase</fullName>
    </recommendedName>
</protein>
<feature type="signal peptide" evidence="1">
    <location>
        <begin position="1"/>
        <end position="21"/>
    </location>
</feature>
<organism evidence="2 3">
    <name type="scientific">Corynespora cassiicola Philippines</name>
    <dbReference type="NCBI Taxonomy" id="1448308"/>
    <lineage>
        <taxon>Eukaryota</taxon>
        <taxon>Fungi</taxon>
        <taxon>Dikarya</taxon>
        <taxon>Ascomycota</taxon>
        <taxon>Pezizomycotina</taxon>
        <taxon>Dothideomycetes</taxon>
        <taxon>Pleosporomycetidae</taxon>
        <taxon>Pleosporales</taxon>
        <taxon>Corynesporascaceae</taxon>
        <taxon>Corynespora</taxon>
    </lineage>
</organism>
<keyword evidence="1" id="KW-0732">Signal</keyword>
<dbReference type="AlphaFoldDB" id="A0A2T2PCR1"/>
<proteinExistence type="predicted"/>
<dbReference type="EMBL" id="KZ678128">
    <property type="protein sequence ID" value="PSN75158.1"/>
    <property type="molecule type" value="Genomic_DNA"/>
</dbReference>
<reference evidence="2 3" key="1">
    <citation type="journal article" date="2018" name="Front. Microbiol.">
        <title>Genome-Wide Analysis of Corynespora cassiicola Leaf Fall Disease Putative Effectors.</title>
        <authorList>
            <person name="Lopez D."/>
            <person name="Ribeiro S."/>
            <person name="Label P."/>
            <person name="Fumanal B."/>
            <person name="Venisse J.S."/>
            <person name="Kohler A."/>
            <person name="de Oliveira R.R."/>
            <person name="Labutti K."/>
            <person name="Lipzen A."/>
            <person name="Lail K."/>
            <person name="Bauer D."/>
            <person name="Ohm R.A."/>
            <person name="Barry K.W."/>
            <person name="Spatafora J."/>
            <person name="Grigoriev I.V."/>
            <person name="Martin F.M."/>
            <person name="Pujade-Renaud V."/>
        </authorList>
    </citation>
    <scope>NUCLEOTIDE SEQUENCE [LARGE SCALE GENOMIC DNA]</scope>
    <source>
        <strain evidence="2 3">Philippines</strain>
    </source>
</reference>
<dbReference type="Pfam" id="PF21691">
    <property type="entry name" value="LDL"/>
    <property type="match status" value="1"/>
</dbReference>
<accession>A0A2T2PCR1</accession>
<name>A0A2T2PCR1_CORCC</name>
<dbReference type="OrthoDB" id="4216327at2759"/>
<sequence length="109" mass="11839">MVNIKILVLSTISIFASTGSAADCYGKNPKASIDAAWAARQAYCGNNLWKNTATFALNGVQIVNTSPGSNTQQVCWDAFENIINQCRKNGFNLGLYEYGDAEYNMSWGG</sequence>
<evidence type="ECO:0000313" key="2">
    <source>
        <dbReference type="EMBL" id="PSN75158.1"/>
    </source>
</evidence>
<feature type="chain" id="PRO_5015785828" description="Glycoside hydrolase" evidence="1">
    <location>
        <begin position="22"/>
        <end position="109"/>
    </location>
</feature>